<feature type="region of interest" description="Disordered" evidence="1">
    <location>
        <begin position="30"/>
        <end position="53"/>
    </location>
</feature>
<keyword evidence="2" id="KW-0812">Transmembrane</keyword>
<gene>
    <name evidence="3" type="ORF">BGZ97_009493</name>
</gene>
<evidence type="ECO:0000256" key="1">
    <source>
        <dbReference type="SAM" id="MobiDB-lite"/>
    </source>
</evidence>
<protein>
    <submittedName>
        <fullName evidence="3">Uncharacterized protein</fullName>
    </submittedName>
</protein>
<keyword evidence="2" id="KW-0472">Membrane</keyword>
<feature type="transmembrane region" description="Helical" evidence="2">
    <location>
        <begin position="107"/>
        <end position="125"/>
    </location>
</feature>
<keyword evidence="2" id="KW-1133">Transmembrane helix</keyword>
<organism evidence="3 4">
    <name type="scientific">Linnemannia gamsii</name>
    <dbReference type="NCBI Taxonomy" id="64522"/>
    <lineage>
        <taxon>Eukaryota</taxon>
        <taxon>Fungi</taxon>
        <taxon>Fungi incertae sedis</taxon>
        <taxon>Mucoromycota</taxon>
        <taxon>Mortierellomycotina</taxon>
        <taxon>Mortierellomycetes</taxon>
        <taxon>Mortierellales</taxon>
        <taxon>Mortierellaceae</taxon>
        <taxon>Linnemannia</taxon>
    </lineage>
</organism>
<dbReference type="AlphaFoldDB" id="A0A9P6UE78"/>
<evidence type="ECO:0000313" key="4">
    <source>
        <dbReference type="Proteomes" id="UP000823405"/>
    </source>
</evidence>
<feature type="non-terminal residue" evidence="3">
    <location>
        <position position="186"/>
    </location>
</feature>
<dbReference type="EMBL" id="JAAAIN010004581">
    <property type="protein sequence ID" value="KAG0279873.1"/>
    <property type="molecule type" value="Genomic_DNA"/>
</dbReference>
<proteinExistence type="predicted"/>
<reference evidence="3" key="1">
    <citation type="journal article" date="2020" name="Fungal Divers.">
        <title>Resolving the Mortierellaceae phylogeny through synthesis of multi-gene phylogenetics and phylogenomics.</title>
        <authorList>
            <person name="Vandepol N."/>
            <person name="Liber J."/>
            <person name="Desiro A."/>
            <person name="Na H."/>
            <person name="Kennedy M."/>
            <person name="Barry K."/>
            <person name="Grigoriev I.V."/>
            <person name="Miller A.N."/>
            <person name="O'Donnell K."/>
            <person name="Stajich J.E."/>
            <person name="Bonito G."/>
        </authorList>
    </citation>
    <scope>NUCLEOTIDE SEQUENCE</scope>
    <source>
        <strain evidence="3">NVP60</strain>
    </source>
</reference>
<evidence type="ECO:0000313" key="3">
    <source>
        <dbReference type="EMBL" id="KAG0279873.1"/>
    </source>
</evidence>
<evidence type="ECO:0000256" key="2">
    <source>
        <dbReference type="SAM" id="Phobius"/>
    </source>
</evidence>
<name>A0A9P6UE78_9FUNG</name>
<sequence>MVDHCNNSNSSSQHPSVCCVHNTENQPLLGYHPGHHASGSQYPSQAPPPAYYVDMSGNNNKGGCYTPSHAPNVHHQCYCQQHHHDHHSHSHGHQYHGEREEEDNNGYWKFIVAIVFIVFILGPAFNSSHFQLNGLSNNADASGRPTTTSSSKSGLDLLTNDSGNLNFDRCRDNAINWDGPSTFTTE</sequence>
<dbReference type="OrthoDB" id="2386295at2759"/>
<keyword evidence="4" id="KW-1185">Reference proteome</keyword>
<dbReference type="Proteomes" id="UP000823405">
    <property type="component" value="Unassembled WGS sequence"/>
</dbReference>
<comment type="caution">
    <text evidence="3">The sequence shown here is derived from an EMBL/GenBank/DDBJ whole genome shotgun (WGS) entry which is preliminary data.</text>
</comment>
<accession>A0A9P6UE78</accession>